<sequence length="100" mass="11592">MAWPLCAFITVAKMVVVAFTLYHFLCIPNSLIEIDWAFIRPASVWYPWREGLPFAAATIRRAQSFQLCIRHEQFPISVSLFQILQGALRRTKRACGRFCQ</sequence>
<dbReference type="EMBL" id="BPLR01015740">
    <property type="protein sequence ID" value="GIY78317.1"/>
    <property type="molecule type" value="Genomic_DNA"/>
</dbReference>
<keyword evidence="2" id="KW-1185">Reference proteome</keyword>
<reference evidence="1 2" key="1">
    <citation type="submission" date="2021-06" db="EMBL/GenBank/DDBJ databases">
        <title>Caerostris extrusa draft genome.</title>
        <authorList>
            <person name="Kono N."/>
            <person name="Arakawa K."/>
        </authorList>
    </citation>
    <scope>NUCLEOTIDE SEQUENCE [LARGE SCALE GENOMIC DNA]</scope>
</reference>
<evidence type="ECO:0008006" key="3">
    <source>
        <dbReference type="Google" id="ProtNLM"/>
    </source>
</evidence>
<proteinExistence type="predicted"/>
<protein>
    <recommendedName>
        <fullName evidence="3">Secreted protein</fullName>
    </recommendedName>
</protein>
<dbReference type="Proteomes" id="UP001054945">
    <property type="component" value="Unassembled WGS sequence"/>
</dbReference>
<accession>A0AAV4W6M6</accession>
<comment type="caution">
    <text evidence="1">The sequence shown here is derived from an EMBL/GenBank/DDBJ whole genome shotgun (WGS) entry which is preliminary data.</text>
</comment>
<name>A0AAV4W6M6_CAEEX</name>
<evidence type="ECO:0000313" key="1">
    <source>
        <dbReference type="EMBL" id="GIY78317.1"/>
    </source>
</evidence>
<gene>
    <name evidence="1" type="ORF">CEXT_390771</name>
</gene>
<dbReference type="AlphaFoldDB" id="A0AAV4W6M6"/>
<organism evidence="1 2">
    <name type="scientific">Caerostris extrusa</name>
    <name type="common">Bark spider</name>
    <name type="synonym">Caerostris bankana</name>
    <dbReference type="NCBI Taxonomy" id="172846"/>
    <lineage>
        <taxon>Eukaryota</taxon>
        <taxon>Metazoa</taxon>
        <taxon>Ecdysozoa</taxon>
        <taxon>Arthropoda</taxon>
        <taxon>Chelicerata</taxon>
        <taxon>Arachnida</taxon>
        <taxon>Araneae</taxon>
        <taxon>Araneomorphae</taxon>
        <taxon>Entelegynae</taxon>
        <taxon>Araneoidea</taxon>
        <taxon>Araneidae</taxon>
        <taxon>Caerostris</taxon>
    </lineage>
</organism>
<evidence type="ECO:0000313" key="2">
    <source>
        <dbReference type="Proteomes" id="UP001054945"/>
    </source>
</evidence>